<comment type="catalytic activity">
    <reaction evidence="1">
        <text>[E2 ubiquitin-conjugating enzyme]-S-ubiquitinyl-L-cysteine + [acceptor protein]-L-lysine = [E2 ubiquitin-conjugating enzyme]-L-cysteine + [acceptor protein]-N(6)-ubiquitinyl-L-lysine.</text>
        <dbReference type="EC" id="2.3.2.31"/>
    </reaction>
</comment>
<comment type="pathway">
    <text evidence="2">Protein modification; protein ubiquitination.</text>
</comment>
<sequence length="359" mass="40059">MPLEGNMSARSATGLSSEGSPSSSQHLPLEQCYNHNQNRGSVSGHSGNSSPRDDYNTGMARSKIIWPDETEHCWSDAVTADAVLSLLRKEPVQSPSSNTSRSGGSTPDQVHLNCTVCFRYLKIDSYPESPIAAGCDHSAVPATHICKHCLRRSLEIQLFSSTLGPLTCPLCHEQLSDTEVQRWASKETFEAYDHLRTRQMLEEDAEFVTCVRQDCGYGQLHAGGLEDPIVVCGSCGTRTCFIHRHSVWHEGLTCSEYEEYIHHRSADLEARSEFQTSYQMTSEIYALGHGPEDWSIQVAMSRRTIAETARPCPGCNVATERSGGCKHMTCVLCQQEWCWDCGIRWQRGHLDIECIQLLR</sequence>
<keyword evidence="7 10" id="KW-0863">Zinc-finger</keyword>
<evidence type="ECO:0000256" key="11">
    <source>
        <dbReference type="SAM" id="MobiDB-lite"/>
    </source>
</evidence>
<evidence type="ECO:0000256" key="1">
    <source>
        <dbReference type="ARBA" id="ARBA00001798"/>
    </source>
</evidence>
<evidence type="ECO:0000259" key="12">
    <source>
        <dbReference type="PROSITE" id="PS50089"/>
    </source>
</evidence>
<evidence type="ECO:0000256" key="3">
    <source>
        <dbReference type="ARBA" id="ARBA00012251"/>
    </source>
</evidence>
<dbReference type="EMBL" id="NEXV01000655">
    <property type="protein sequence ID" value="PIG79853.1"/>
    <property type="molecule type" value="Genomic_DNA"/>
</dbReference>
<accession>A0A2G7FH13</accession>
<dbReference type="InterPro" id="IPR001841">
    <property type="entry name" value="Znf_RING"/>
</dbReference>
<evidence type="ECO:0000256" key="4">
    <source>
        <dbReference type="ARBA" id="ARBA00022679"/>
    </source>
</evidence>
<feature type="domain" description="RING-type" evidence="13">
    <location>
        <begin position="110"/>
        <end position="358"/>
    </location>
</feature>
<dbReference type="STRING" id="656916.A0A2G7FH13"/>
<evidence type="ECO:0000313" key="15">
    <source>
        <dbReference type="Proteomes" id="UP000231358"/>
    </source>
</evidence>
<dbReference type="Proteomes" id="UP000231358">
    <property type="component" value="Unassembled WGS sequence"/>
</dbReference>
<proteinExistence type="predicted"/>
<keyword evidence="6" id="KW-0677">Repeat</keyword>
<evidence type="ECO:0000256" key="9">
    <source>
        <dbReference type="ARBA" id="ARBA00022833"/>
    </source>
</evidence>
<keyword evidence="4" id="KW-0808">Transferase</keyword>
<dbReference type="InterPro" id="IPR044066">
    <property type="entry name" value="TRIAD_supradom"/>
</dbReference>
<evidence type="ECO:0000256" key="8">
    <source>
        <dbReference type="ARBA" id="ARBA00022786"/>
    </source>
</evidence>
<dbReference type="GO" id="GO:0008270">
    <property type="term" value="F:zinc ion binding"/>
    <property type="evidence" value="ECO:0007669"/>
    <property type="project" value="UniProtKB-KW"/>
</dbReference>
<keyword evidence="9" id="KW-0862">Zinc</keyword>
<evidence type="ECO:0000313" key="14">
    <source>
        <dbReference type="EMBL" id="PIG79853.1"/>
    </source>
</evidence>
<keyword evidence="15" id="KW-1185">Reference proteome</keyword>
<dbReference type="CDD" id="cd20335">
    <property type="entry name" value="BRcat_RBR"/>
    <property type="match status" value="1"/>
</dbReference>
<protein>
    <recommendedName>
        <fullName evidence="3">RBR-type E3 ubiquitin transferase</fullName>
        <ecNumber evidence="3">2.3.2.31</ecNumber>
    </recommendedName>
</protein>
<dbReference type="InterPro" id="IPR054694">
    <property type="entry name" value="Parkin-like_IBR"/>
</dbReference>
<evidence type="ECO:0000256" key="5">
    <source>
        <dbReference type="ARBA" id="ARBA00022723"/>
    </source>
</evidence>
<dbReference type="PANTHER" id="PTHR11685">
    <property type="entry name" value="RBR FAMILY RING FINGER AND IBR DOMAIN-CONTAINING"/>
    <property type="match status" value="1"/>
</dbReference>
<evidence type="ECO:0000256" key="2">
    <source>
        <dbReference type="ARBA" id="ARBA00004906"/>
    </source>
</evidence>
<evidence type="ECO:0000256" key="10">
    <source>
        <dbReference type="PROSITE-ProRule" id="PRU00175"/>
    </source>
</evidence>
<dbReference type="GO" id="GO:0016567">
    <property type="term" value="P:protein ubiquitination"/>
    <property type="evidence" value="ECO:0007669"/>
    <property type="project" value="InterPro"/>
</dbReference>
<gene>
    <name evidence="14" type="ORF">AARAC_010849</name>
</gene>
<reference evidence="14 15" key="1">
    <citation type="submission" date="2017-05" db="EMBL/GenBank/DDBJ databases">
        <title>Genome sequence for an aflatoxigenic pathogen of Argentinian peanut, Aspergillus arachidicola.</title>
        <authorList>
            <person name="Moore G."/>
            <person name="Beltz S.B."/>
            <person name="Mack B.M."/>
        </authorList>
    </citation>
    <scope>NUCLEOTIDE SEQUENCE [LARGE SCALE GENOMIC DNA]</scope>
    <source>
        <strain evidence="14 15">CBS 117610</strain>
    </source>
</reference>
<dbReference type="PROSITE" id="PS50089">
    <property type="entry name" value="ZF_RING_2"/>
    <property type="match status" value="1"/>
</dbReference>
<dbReference type="Gene3D" id="3.30.40.10">
    <property type="entry name" value="Zinc/RING finger domain, C3HC4 (zinc finger)"/>
    <property type="match status" value="1"/>
</dbReference>
<dbReference type="EC" id="2.3.2.31" evidence="3"/>
<organism evidence="14 15">
    <name type="scientific">Aspergillus arachidicola</name>
    <dbReference type="NCBI Taxonomy" id="656916"/>
    <lineage>
        <taxon>Eukaryota</taxon>
        <taxon>Fungi</taxon>
        <taxon>Dikarya</taxon>
        <taxon>Ascomycota</taxon>
        <taxon>Pezizomycotina</taxon>
        <taxon>Eurotiomycetes</taxon>
        <taxon>Eurotiomycetidae</taxon>
        <taxon>Eurotiales</taxon>
        <taxon>Aspergillaceae</taxon>
        <taxon>Aspergillus</taxon>
        <taxon>Aspergillus subgen. Circumdati</taxon>
    </lineage>
</organism>
<dbReference type="SMART" id="SM00647">
    <property type="entry name" value="IBR"/>
    <property type="match status" value="2"/>
</dbReference>
<dbReference type="Pfam" id="PF01485">
    <property type="entry name" value="IBR"/>
    <property type="match status" value="1"/>
</dbReference>
<dbReference type="GO" id="GO:0061630">
    <property type="term" value="F:ubiquitin protein ligase activity"/>
    <property type="evidence" value="ECO:0007669"/>
    <property type="project" value="UniProtKB-EC"/>
</dbReference>
<evidence type="ECO:0000259" key="13">
    <source>
        <dbReference type="PROSITE" id="PS51873"/>
    </source>
</evidence>
<dbReference type="PROSITE" id="PS51873">
    <property type="entry name" value="TRIAD"/>
    <property type="match status" value="1"/>
</dbReference>
<dbReference type="InterPro" id="IPR013083">
    <property type="entry name" value="Znf_RING/FYVE/PHD"/>
</dbReference>
<keyword evidence="8" id="KW-0833">Ubl conjugation pathway</keyword>
<dbReference type="SUPFAM" id="SSF57850">
    <property type="entry name" value="RING/U-box"/>
    <property type="match status" value="3"/>
</dbReference>
<feature type="compositionally biased region" description="Polar residues" evidence="11">
    <location>
        <begin position="33"/>
        <end position="50"/>
    </location>
</feature>
<evidence type="ECO:0000256" key="7">
    <source>
        <dbReference type="ARBA" id="ARBA00022771"/>
    </source>
</evidence>
<dbReference type="AlphaFoldDB" id="A0A2G7FH13"/>
<evidence type="ECO:0000256" key="6">
    <source>
        <dbReference type="ARBA" id="ARBA00022737"/>
    </source>
</evidence>
<dbReference type="InterPro" id="IPR002867">
    <property type="entry name" value="IBR_dom"/>
</dbReference>
<feature type="region of interest" description="Disordered" evidence="11">
    <location>
        <begin position="1"/>
        <end position="56"/>
    </location>
</feature>
<dbReference type="InterPro" id="IPR031127">
    <property type="entry name" value="E3_UB_ligase_RBR"/>
</dbReference>
<comment type="caution">
    <text evidence="14">The sequence shown here is derived from an EMBL/GenBank/DDBJ whole genome shotgun (WGS) entry which is preliminary data.</text>
</comment>
<feature type="compositionally biased region" description="Low complexity" evidence="11">
    <location>
        <begin position="11"/>
        <end position="24"/>
    </location>
</feature>
<name>A0A2G7FH13_9EURO</name>
<feature type="domain" description="RING-type" evidence="12">
    <location>
        <begin position="114"/>
        <end position="172"/>
    </location>
</feature>
<dbReference type="Pfam" id="PF22605">
    <property type="entry name" value="IBR_2"/>
    <property type="match status" value="1"/>
</dbReference>
<dbReference type="Gene3D" id="1.20.120.1750">
    <property type="match status" value="1"/>
</dbReference>
<keyword evidence="5" id="KW-0479">Metal-binding</keyword>